<comment type="caution">
    <text evidence="2">The sequence shown here is derived from an EMBL/GenBank/DDBJ whole genome shotgun (WGS) entry which is preliminary data.</text>
</comment>
<dbReference type="EMBL" id="JACOFV010000015">
    <property type="protein sequence ID" value="MBC3863457.1"/>
    <property type="molecule type" value="Genomic_DNA"/>
</dbReference>
<evidence type="ECO:0000313" key="2">
    <source>
        <dbReference type="EMBL" id="MBC3863457.1"/>
    </source>
</evidence>
<evidence type="ECO:0000259" key="1">
    <source>
        <dbReference type="SMART" id="SM00062"/>
    </source>
</evidence>
<name>A0A923KIY4_9BURK</name>
<dbReference type="Gene3D" id="3.40.190.10">
    <property type="entry name" value="Periplasmic binding protein-like II"/>
    <property type="match status" value="2"/>
</dbReference>
<organism evidence="2 3">
    <name type="scientific">Undibacterium jejuense</name>
    <dbReference type="NCBI Taxonomy" id="1344949"/>
    <lineage>
        <taxon>Bacteria</taxon>
        <taxon>Pseudomonadati</taxon>
        <taxon>Pseudomonadota</taxon>
        <taxon>Betaproteobacteria</taxon>
        <taxon>Burkholderiales</taxon>
        <taxon>Oxalobacteraceae</taxon>
        <taxon>Undibacterium</taxon>
    </lineage>
</organism>
<reference evidence="2" key="1">
    <citation type="submission" date="2020-08" db="EMBL/GenBank/DDBJ databases">
        <title>Novel species isolated from subtropical streams in China.</title>
        <authorList>
            <person name="Lu H."/>
        </authorList>
    </citation>
    <scope>NUCLEOTIDE SEQUENCE</scope>
    <source>
        <strain evidence="2">KACC 12607</strain>
    </source>
</reference>
<sequence>MLAVCLCSSAFAHCSRPINVPMAVTGFSVIDQGDIISGIYPEFLRSLSAKEGCEFVMSLVPRARLELMFENGQADFMVASTRTPRRDKHGIFFPFIRSRAVLMSLSALNRQPVKNFQELLNQSKAKVAVVRGFDYGERYQALLIDLQKQGRLVLDVDPLSVARLLKLGAVDYVLMAPSILAGTAQTDSRVADIVDQLRYEALAELPWGESGVYLSRKSLNPEDLAAIQEMFENAARNGLIWKGFQRYYKEEVLREGVRPL</sequence>
<feature type="domain" description="Solute-binding protein family 3/N-terminal" evidence="1">
    <location>
        <begin position="19"/>
        <end position="251"/>
    </location>
</feature>
<protein>
    <submittedName>
        <fullName evidence="2">Transporter substrate-binding domain-containing protein</fullName>
    </submittedName>
</protein>
<accession>A0A923KIY4</accession>
<evidence type="ECO:0000313" key="3">
    <source>
        <dbReference type="Proteomes" id="UP000634011"/>
    </source>
</evidence>
<dbReference type="SUPFAM" id="SSF53850">
    <property type="entry name" value="Periplasmic binding protein-like II"/>
    <property type="match status" value="1"/>
</dbReference>
<dbReference type="Proteomes" id="UP000634011">
    <property type="component" value="Unassembled WGS sequence"/>
</dbReference>
<dbReference type="AlphaFoldDB" id="A0A923KIY4"/>
<gene>
    <name evidence="2" type="ORF">H8K32_15235</name>
</gene>
<dbReference type="InterPro" id="IPR001638">
    <property type="entry name" value="Solute-binding_3/MltF_N"/>
</dbReference>
<dbReference type="SMART" id="SM00062">
    <property type="entry name" value="PBPb"/>
    <property type="match status" value="1"/>
</dbReference>
<keyword evidence="3" id="KW-1185">Reference proteome</keyword>
<proteinExistence type="predicted"/>